<dbReference type="InterPro" id="IPR001548">
    <property type="entry name" value="Peptidase_M2"/>
</dbReference>
<dbReference type="GO" id="GO:0008237">
    <property type="term" value="F:metallopeptidase activity"/>
    <property type="evidence" value="ECO:0007669"/>
    <property type="project" value="InterPro"/>
</dbReference>
<keyword evidence="3 7" id="KW-0732">Signal</keyword>
<dbReference type="PANTHER" id="PTHR10514">
    <property type="entry name" value="ANGIOTENSIN-CONVERTING ENZYME"/>
    <property type="match status" value="1"/>
</dbReference>
<dbReference type="SUPFAM" id="SSF55486">
    <property type="entry name" value="Metalloproteases ('zincins'), catalytic domain"/>
    <property type="match status" value="1"/>
</dbReference>
<dbReference type="GO" id="GO:0005886">
    <property type="term" value="C:plasma membrane"/>
    <property type="evidence" value="ECO:0007669"/>
    <property type="project" value="TreeGrafter"/>
</dbReference>
<name>A0A668AAC3_9TELE</name>
<comment type="cofactor">
    <cofactor evidence="1">
        <name>chloride</name>
        <dbReference type="ChEBI" id="CHEBI:17996"/>
    </cofactor>
</comment>
<evidence type="ECO:0000256" key="1">
    <source>
        <dbReference type="ARBA" id="ARBA00001923"/>
    </source>
</evidence>
<protein>
    <submittedName>
        <fullName evidence="8">Angiotensin I converting enzyme (peptidyl-dipeptidase A) 1</fullName>
    </submittedName>
</protein>
<dbReference type="GO" id="GO:0008241">
    <property type="term" value="F:peptidyl-dipeptidase activity"/>
    <property type="evidence" value="ECO:0007669"/>
    <property type="project" value="UniProtKB-EC"/>
</dbReference>
<sequence length="177" mass="19845">MARFLWAGVLLLPVLGLFEALPSTWLPGHYANTTADATRFAKDYNTTAEQVLFYSVSASWNYNTNLTDHNSELQVNASLEEQAFTEAWGLKAKEVFPKEFLDTLPDPKVKKLIEKISVLGAANLPPKEREEISRGSWLSREITTSCCLPGRAGETLLAKSCARITRDMFNWPTKLPH</sequence>
<keyword evidence="4" id="KW-1015">Disulfide bond</keyword>
<reference evidence="8" key="1">
    <citation type="submission" date="2019-06" db="EMBL/GenBank/DDBJ databases">
        <authorList>
            <consortium name="Wellcome Sanger Institute Data Sharing"/>
        </authorList>
    </citation>
    <scope>NUCLEOTIDE SEQUENCE [LARGE SCALE GENOMIC DNA]</scope>
</reference>
<comment type="similarity">
    <text evidence="2">Belongs to the peptidase M2 family.</text>
</comment>
<evidence type="ECO:0000256" key="6">
    <source>
        <dbReference type="PIRSR" id="PIRSR601548-10"/>
    </source>
</evidence>
<dbReference type="GO" id="GO:0006508">
    <property type="term" value="P:proteolysis"/>
    <property type="evidence" value="ECO:0007669"/>
    <property type="project" value="InterPro"/>
</dbReference>
<dbReference type="AlphaFoldDB" id="A0A668AAC3"/>
<reference evidence="8" key="2">
    <citation type="submission" date="2025-08" db="UniProtKB">
        <authorList>
            <consortium name="Ensembl"/>
        </authorList>
    </citation>
    <scope>IDENTIFICATION</scope>
</reference>
<feature type="chain" id="PRO_5025622545" evidence="7">
    <location>
        <begin position="21"/>
        <end position="177"/>
    </location>
</feature>
<organism evidence="8 9">
    <name type="scientific">Myripristis murdjan</name>
    <name type="common">pinecone soldierfish</name>
    <dbReference type="NCBI Taxonomy" id="586833"/>
    <lineage>
        <taxon>Eukaryota</taxon>
        <taxon>Metazoa</taxon>
        <taxon>Chordata</taxon>
        <taxon>Craniata</taxon>
        <taxon>Vertebrata</taxon>
        <taxon>Euteleostomi</taxon>
        <taxon>Actinopterygii</taxon>
        <taxon>Neopterygii</taxon>
        <taxon>Teleostei</taxon>
        <taxon>Neoteleostei</taxon>
        <taxon>Acanthomorphata</taxon>
        <taxon>Holocentriformes</taxon>
        <taxon>Holocentridae</taxon>
        <taxon>Myripristis</taxon>
    </lineage>
</organism>
<evidence type="ECO:0000313" key="8">
    <source>
        <dbReference type="Ensembl" id="ENSMMDP00005044849.1"/>
    </source>
</evidence>
<feature type="signal peptide" evidence="7">
    <location>
        <begin position="1"/>
        <end position="20"/>
    </location>
</feature>
<reference evidence="8" key="3">
    <citation type="submission" date="2025-09" db="UniProtKB">
        <authorList>
            <consortium name="Ensembl"/>
        </authorList>
    </citation>
    <scope>IDENTIFICATION</scope>
</reference>
<keyword evidence="5 6" id="KW-0325">Glycoprotein</keyword>
<dbReference type="Proteomes" id="UP000472263">
    <property type="component" value="Chromosome 19"/>
</dbReference>
<evidence type="ECO:0000256" key="5">
    <source>
        <dbReference type="ARBA" id="ARBA00023180"/>
    </source>
</evidence>
<evidence type="ECO:0000256" key="3">
    <source>
        <dbReference type="ARBA" id="ARBA00022729"/>
    </source>
</evidence>
<proteinExistence type="inferred from homology"/>
<evidence type="ECO:0000313" key="9">
    <source>
        <dbReference type="Proteomes" id="UP000472263"/>
    </source>
</evidence>
<evidence type="ECO:0000256" key="4">
    <source>
        <dbReference type="ARBA" id="ARBA00023157"/>
    </source>
</evidence>
<gene>
    <name evidence="8" type="primary">ace</name>
</gene>
<dbReference type="Ensembl" id="ENSMMDT00005045738.1">
    <property type="protein sequence ID" value="ENSMMDP00005044849.1"/>
    <property type="gene ID" value="ENSMMDG00005020542.1"/>
</dbReference>
<evidence type="ECO:0000256" key="2">
    <source>
        <dbReference type="ARBA" id="ARBA00008139"/>
    </source>
</evidence>
<keyword evidence="9" id="KW-1185">Reference proteome</keyword>
<accession>A0A668AAC3</accession>
<dbReference type="GeneTree" id="ENSGT00940000163600"/>
<dbReference type="Pfam" id="PF01401">
    <property type="entry name" value="Peptidase_M2"/>
    <property type="match status" value="1"/>
</dbReference>
<evidence type="ECO:0000256" key="7">
    <source>
        <dbReference type="SAM" id="SignalP"/>
    </source>
</evidence>
<dbReference type="PANTHER" id="PTHR10514:SF27">
    <property type="entry name" value="ANGIOTENSIN-CONVERTING ENZYME"/>
    <property type="match status" value="1"/>
</dbReference>
<feature type="glycosylation site" description="N-linked (GlcNAc...) asparagine" evidence="6">
    <location>
        <position position="65"/>
    </location>
</feature>